<evidence type="ECO:0000313" key="1">
    <source>
        <dbReference type="EMBL" id="AJF98521.1"/>
    </source>
</evidence>
<dbReference type="EMBL" id="KP136319">
    <property type="protein sequence ID" value="AJF98521.1"/>
    <property type="molecule type" value="Genomic_DNA"/>
</dbReference>
<reference evidence="1 2" key="1">
    <citation type="journal article" date="2015" name="Parasitol. Res.">
        <title>Viruses in close associations with free-living amoebae.</title>
        <authorList>
            <person name="Scheid P."/>
        </authorList>
    </citation>
    <scope>NUCLEOTIDE SEQUENCE [LARGE SCALE GENOMIC DNA]</scope>
    <source>
        <strain evidence="1">KlaHel</strain>
    </source>
</reference>
<sequence>MVFFFFFFYCLISLSQKLCHCLFVWQSARRSLGSRSPSFATCDPNGPCAHRWPDTAPPWVWASLSLSRATDHRHIQTRLPWGLGRSPAAPFVTHEKTNPTIDFLKSLFFLCFFKSCCPPRHFFIRREDERVDLAPRCRPAAAIPFF</sequence>
<name>A0A0B5JBV9_9VIRU</name>
<dbReference type="KEGG" id="vg:23463438"/>
<accession>A0A0B5JBV9</accession>
<proteinExistence type="predicted"/>
<dbReference type="Proteomes" id="UP000202511">
    <property type="component" value="Segment"/>
</dbReference>
<dbReference type="RefSeq" id="YP_009120756.1">
    <property type="nucleotide sequence ID" value="NC_026440.1"/>
</dbReference>
<organism evidence="1 2">
    <name type="scientific">Pandoravirus inopinatum</name>
    <dbReference type="NCBI Taxonomy" id="1605721"/>
    <lineage>
        <taxon>Viruses</taxon>
        <taxon>Pandoravirus</taxon>
    </lineage>
</organism>
<dbReference type="GeneID" id="23463438"/>
<protein>
    <submittedName>
        <fullName evidence="1">Uncharacterized protein</fullName>
    </submittedName>
</protein>
<evidence type="ECO:0000313" key="2">
    <source>
        <dbReference type="Proteomes" id="UP000202511"/>
    </source>
</evidence>